<proteinExistence type="predicted"/>
<reference evidence="4 5" key="1">
    <citation type="submission" date="2018-07" db="EMBL/GenBank/DDBJ databases">
        <title>Dyella solisilvae sp. nov., isolated from the pine and broad-leaved mixed forest soil.</title>
        <authorList>
            <person name="Gao Z."/>
            <person name="Qiu L."/>
        </authorList>
    </citation>
    <scope>NUCLEOTIDE SEQUENCE [LARGE SCALE GENOMIC DNA]</scope>
    <source>
        <strain evidence="4 5">DHG54</strain>
    </source>
</reference>
<feature type="active site" description="Proton donor/acceptor" evidence="1">
    <location>
        <position position="298"/>
    </location>
</feature>
<dbReference type="GO" id="GO:0006281">
    <property type="term" value="P:DNA repair"/>
    <property type="evidence" value="ECO:0007669"/>
    <property type="project" value="InterPro"/>
</dbReference>
<evidence type="ECO:0008006" key="6">
    <source>
        <dbReference type="Google" id="ProtNLM"/>
    </source>
</evidence>
<evidence type="ECO:0000313" key="4">
    <source>
        <dbReference type="EMBL" id="RDI98956.1"/>
    </source>
</evidence>
<dbReference type="InterPro" id="IPR010347">
    <property type="entry name" value="Tdp1"/>
</dbReference>
<feature type="site" description="Interaction with DNA" evidence="3">
    <location>
        <position position="320"/>
    </location>
</feature>
<evidence type="ECO:0000256" key="3">
    <source>
        <dbReference type="PIRSR" id="PIRSR610347-3"/>
    </source>
</evidence>
<dbReference type="EMBL" id="QQSY01000002">
    <property type="protein sequence ID" value="RDI98956.1"/>
    <property type="molecule type" value="Genomic_DNA"/>
</dbReference>
<dbReference type="SUPFAM" id="SSF56024">
    <property type="entry name" value="Phospholipase D/nuclease"/>
    <property type="match status" value="1"/>
</dbReference>
<dbReference type="GO" id="GO:0008081">
    <property type="term" value="F:phosphoric diester hydrolase activity"/>
    <property type="evidence" value="ECO:0007669"/>
    <property type="project" value="InterPro"/>
</dbReference>
<dbReference type="Pfam" id="PF06087">
    <property type="entry name" value="Tyr-DNA_phospho"/>
    <property type="match status" value="1"/>
</dbReference>
<keyword evidence="5" id="KW-1185">Reference proteome</keyword>
<protein>
    <recommendedName>
        <fullName evidence="6">Tyrosyl-DNA phosphodiesterase</fullName>
    </recommendedName>
</protein>
<name>A0A370K8I0_9GAMM</name>
<dbReference type="AlphaFoldDB" id="A0A370K8I0"/>
<feature type="binding site" evidence="2">
    <location>
        <position position="300"/>
    </location>
    <ligand>
        <name>substrate</name>
    </ligand>
</feature>
<accession>A0A370K8I0</accession>
<comment type="caution">
    <text evidence="4">The sequence shown here is derived from an EMBL/GenBank/DDBJ whole genome shotgun (WGS) entry which is preliminary data.</text>
</comment>
<dbReference type="Gene3D" id="3.30.870.10">
    <property type="entry name" value="Endonuclease Chain A"/>
    <property type="match status" value="1"/>
</dbReference>
<sequence>MTSFDQPQAGLLVEHLLPSLLGANHSPSQDLKERTLFFGEIGNALERLRGRLTIISSPLYVARESSQYPWLWRYVSHFTVGAHSRAVQHAKLWAFHWKVKDEEHLDLYVSSTNLTTSAFKTQVQAGWQVSLPLGQRNSQVTRRTWGELVPFLVALGDSAGEIAATHIARLITLLGRVECPADVTFVASIPGNKSAACQLQQFTPSELHVLTPTIGEWNDRTLSDWSIDVGVASGKVHLKWISTEHPWIGRHSWNKAQSGWTLSTSASDTLKKYVQLECIPSEARFAKEHRDGDDRWSHAKLYLLRSGRKRRLLVTSANWSPAAWGAGKIKPRNFELGVVFESKWTDLEALGEPFDPPDTMPFCVDRTDEERASALEWAEASWDGKRILLRARSSDSSTPISAIVFFSDGKEGNCELVDGDPPRPWTEMPWTDATQTPLFTRFTQGTESIEIDILDLRLPTEFAKTPLPEVAPALAEALREAFLLQRYGGAVVDPESISGLGGGHKWPGAGTPATDYSVQEWLEASAAFDVVDNWRKALTDAETSAESDAAQIELIKQDGKELRTLFKGREGPAAALVAEELGWRMDQDA</sequence>
<evidence type="ECO:0000256" key="2">
    <source>
        <dbReference type="PIRSR" id="PIRSR610347-2"/>
    </source>
</evidence>
<gene>
    <name evidence="4" type="ORF">DVT68_10700</name>
</gene>
<dbReference type="RefSeq" id="WP_114825043.1">
    <property type="nucleotide sequence ID" value="NZ_QQSY01000002.1"/>
</dbReference>
<evidence type="ECO:0000256" key="1">
    <source>
        <dbReference type="PIRSR" id="PIRSR610347-1"/>
    </source>
</evidence>
<organism evidence="4 5">
    <name type="scientific">Dyella solisilvae</name>
    <dbReference type="NCBI Taxonomy" id="1920168"/>
    <lineage>
        <taxon>Bacteria</taxon>
        <taxon>Pseudomonadati</taxon>
        <taxon>Pseudomonadota</taxon>
        <taxon>Gammaproteobacteria</taxon>
        <taxon>Lysobacterales</taxon>
        <taxon>Rhodanobacteraceae</taxon>
        <taxon>Dyella</taxon>
    </lineage>
</organism>
<evidence type="ECO:0000313" key="5">
    <source>
        <dbReference type="Proteomes" id="UP000254711"/>
    </source>
</evidence>
<dbReference type="OrthoDB" id="9148728at2"/>
<dbReference type="Proteomes" id="UP000254711">
    <property type="component" value="Unassembled WGS sequence"/>
</dbReference>